<dbReference type="AlphaFoldDB" id="A0A2K9PSH4"/>
<gene>
    <name evidence="1" type="ORF">C1H87_15450</name>
</gene>
<dbReference type="InterPro" id="IPR028994">
    <property type="entry name" value="Integrin_alpha_N"/>
</dbReference>
<name>A0A2K9PSH4_9FLAO</name>
<dbReference type="SUPFAM" id="SSF69318">
    <property type="entry name" value="Integrin alpha N-terminal domain"/>
    <property type="match status" value="1"/>
</dbReference>
<dbReference type="Proteomes" id="UP000235826">
    <property type="component" value="Chromosome"/>
</dbReference>
<proteinExistence type="predicted"/>
<accession>A0A2K9PSH4</accession>
<organism evidence="1 2">
    <name type="scientific">Flavivirga eckloniae</name>
    <dbReference type="NCBI Taxonomy" id="1803846"/>
    <lineage>
        <taxon>Bacteria</taxon>
        <taxon>Pseudomonadati</taxon>
        <taxon>Bacteroidota</taxon>
        <taxon>Flavobacteriia</taxon>
        <taxon>Flavobacteriales</taxon>
        <taxon>Flavobacteriaceae</taxon>
        <taxon>Flavivirga</taxon>
    </lineage>
</organism>
<evidence type="ECO:0000313" key="2">
    <source>
        <dbReference type="Proteomes" id="UP000235826"/>
    </source>
</evidence>
<evidence type="ECO:0000313" key="1">
    <source>
        <dbReference type="EMBL" id="AUP80022.1"/>
    </source>
</evidence>
<dbReference type="KEGG" id="fek:C1H87_15450"/>
<reference evidence="1 2" key="1">
    <citation type="submission" date="2018-01" db="EMBL/GenBank/DDBJ databases">
        <title>Complete genome sequence of Flavivirga eckloniae ECD14 isolated from seaweed Ecklonia cava.</title>
        <authorList>
            <person name="Lee J.H."/>
            <person name="Baik K.S."/>
            <person name="Seong C.N."/>
        </authorList>
    </citation>
    <scope>NUCLEOTIDE SEQUENCE [LARGE SCALE GENOMIC DNA]</scope>
    <source>
        <strain evidence="1 2">ECD14</strain>
    </source>
</reference>
<keyword evidence="2" id="KW-1185">Reference proteome</keyword>
<dbReference type="EMBL" id="CP025791">
    <property type="protein sequence ID" value="AUP80022.1"/>
    <property type="molecule type" value="Genomic_DNA"/>
</dbReference>
<protein>
    <submittedName>
        <fullName evidence="1">Uncharacterized protein</fullName>
    </submittedName>
</protein>
<sequence>MPIMEQYKTTILLLISLICLPCISQEKIDDNSTVDSKHEEKRSYLKHRDFDGDGIMDKILFDFSGGAHCCYKMSLYISSLSKTITYPFEMDGGYLGGVDGSQPNQFEIKDYDQDGLPEIFMLISTYNGEKYPVEKRWTKKYGIKTNTILFDFFEENMLVKDYNK</sequence>